<dbReference type="STRING" id="135208.A0A4Y9ZKT0"/>
<dbReference type="EMBL" id="SFCI01001965">
    <property type="protein sequence ID" value="TFY74647.1"/>
    <property type="molecule type" value="Genomic_DNA"/>
</dbReference>
<comment type="caution">
    <text evidence="1">The sequence shown here is derived from an EMBL/GenBank/DDBJ whole genome shotgun (WGS) entry which is preliminary data.</text>
</comment>
<evidence type="ECO:0000313" key="1">
    <source>
        <dbReference type="EMBL" id="TFY74647.1"/>
    </source>
</evidence>
<dbReference type="Proteomes" id="UP000298061">
    <property type="component" value="Unassembled WGS sequence"/>
</dbReference>
<evidence type="ECO:0000313" key="2">
    <source>
        <dbReference type="Proteomes" id="UP000298061"/>
    </source>
</evidence>
<gene>
    <name evidence="1" type="ORF">EWM64_g9364</name>
</gene>
<dbReference type="AlphaFoldDB" id="A0A4Y9ZKT0"/>
<name>A0A4Y9ZKT0_9AGAM</name>
<proteinExistence type="predicted"/>
<dbReference type="OrthoDB" id="3230530at2759"/>
<organism evidence="1 2">
    <name type="scientific">Hericium alpestre</name>
    <dbReference type="NCBI Taxonomy" id="135208"/>
    <lineage>
        <taxon>Eukaryota</taxon>
        <taxon>Fungi</taxon>
        <taxon>Dikarya</taxon>
        <taxon>Basidiomycota</taxon>
        <taxon>Agaricomycotina</taxon>
        <taxon>Agaricomycetes</taxon>
        <taxon>Russulales</taxon>
        <taxon>Hericiaceae</taxon>
        <taxon>Hericium</taxon>
    </lineage>
</organism>
<accession>A0A4Y9ZKT0</accession>
<protein>
    <submittedName>
        <fullName evidence="1">Uncharacterized protein</fullName>
    </submittedName>
</protein>
<reference evidence="1 2" key="1">
    <citation type="submission" date="2019-02" db="EMBL/GenBank/DDBJ databases">
        <title>Genome sequencing of the rare red list fungi Hericium alpestre (H. flagellum).</title>
        <authorList>
            <person name="Buettner E."/>
            <person name="Kellner H."/>
        </authorList>
    </citation>
    <scope>NUCLEOTIDE SEQUENCE [LARGE SCALE GENOMIC DNA]</scope>
    <source>
        <strain evidence="1 2">DSM 108284</strain>
    </source>
</reference>
<keyword evidence="2" id="KW-1185">Reference proteome</keyword>
<sequence length="103" mass="11418">MGSRYFPHHGYLGLTPITVQGSVCTRIDSDGKPLSAKSLTVAVRCYETRHGLRGAADSAPLADFEASFRITVPRDAPGHSTAYYQDYRVFWRVESLTIHTFPA</sequence>